<proteinExistence type="predicted"/>
<comment type="caution">
    <text evidence="1">The sequence shown here is derived from an EMBL/GenBank/DDBJ whole genome shotgun (WGS) entry which is preliminary data.</text>
</comment>
<dbReference type="Proteomes" id="UP000238296">
    <property type="component" value="Unassembled WGS sequence"/>
</dbReference>
<name>A0A2S8BI66_9MYCO</name>
<organism evidence="1 2">
    <name type="scientific">Mycobacterium talmoniae</name>
    <dbReference type="NCBI Taxonomy" id="1858794"/>
    <lineage>
        <taxon>Bacteria</taxon>
        <taxon>Bacillati</taxon>
        <taxon>Actinomycetota</taxon>
        <taxon>Actinomycetes</taxon>
        <taxon>Mycobacteriales</taxon>
        <taxon>Mycobacteriaceae</taxon>
        <taxon>Mycobacterium</taxon>
    </lineage>
</organism>
<dbReference type="EMBL" id="PPEA01000516">
    <property type="protein sequence ID" value="PQM46296.1"/>
    <property type="molecule type" value="Genomic_DNA"/>
</dbReference>
<evidence type="ECO:0000313" key="1">
    <source>
        <dbReference type="EMBL" id="PQM46296.1"/>
    </source>
</evidence>
<accession>A0A2S8BI66</accession>
<dbReference type="AlphaFoldDB" id="A0A2S8BI66"/>
<protein>
    <submittedName>
        <fullName evidence="1">Uncharacterized protein</fullName>
    </submittedName>
</protein>
<evidence type="ECO:0000313" key="2">
    <source>
        <dbReference type="Proteomes" id="UP000238296"/>
    </source>
</evidence>
<reference evidence="1 2" key="1">
    <citation type="journal article" date="2017" name="Int. J. Syst. Evol. Microbiol.">
        <title>Mycobacterium talmoniae sp. nov., a slowly growing mycobacterium isolated from human respiratory samples.</title>
        <authorList>
            <person name="Davidson R.M."/>
            <person name="DeGroote M.A."/>
            <person name="Marola J.L."/>
            <person name="Buss S."/>
            <person name="Jones V."/>
            <person name="McNeil M.R."/>
            <person name="Freifeld A.G."/>
            <person name="Elaine Epperson L."/>
            <person name="Hasan N.A."/>
            <person name="Jackson M."/>
            <person name="Iwen P.C."/>
            <person name="Salfinger M."/>
            <person name="Strong M."/>
        </authorList>
    </citation>
    <scope>NUCLEOTIDE SEQUENCE [LARGE SCALE GENOMIC DNA]</scope>
    <source>
        <strain evidence="1 2">ATCC BAA-2683</strain>
    </source>
</reference>
<gene>
    <name evidence="1" type="ORF">C1Y40_03526</name>
</gene>
<sequence>MRSPSSHWARVDDTGMDTRVQFCSFHIISAQSGAVWAKVTIRRSQARRAASRLVEYTIRGPIAPSSQMSFSRGSLSPLSRRSTVTLVPTLRCSAITVATSSRSKMYTASPRIWPSTTLRAGTSPTVEITPRFQRLRMSVDSGS</sequence>